<dbReference type="Proteomes" id="UP000008394">
    <property type="component" value="Chromosome"/>
</dbReference>
<dbReference type="KEGG" id="bnm:BALAC2494_01921"/>
<name>A0A806FYP8_BIFAN</name>
<evidence type="ECO:0000313" key="1">
    <source>
        <dbReference type="EMBL" id="AEK30550.1"/>
    </source>
</evidence>
<dbReference type="AlphaFoldDB" id="A0A806FYP8"/>
<reference evidence="1 2" key="1">
    <citation type="journal article" date="2011" name="J. Bacteriol.">
        <title>Genome Sequence of the Probiotic Strain Bifidobacterium animalis subsp. lactis CNCM I-2494.</title>
        <authorList>
            <person name="Chervaux C."/>
            <person name="Grimaldi C."/>
            <person name="Bolotin A."/>
            <person name="Quinquis B."/>
            <person name="Legrain-Raspaud S."/>
            <person name="van Hylckama Vlieg J.E."/>
            <person name="Denariaz G."/>
            <person name="Smokvina T."/>
        </authorList>
    </citation>
    <scope>NUCLEOTIDE SEQUENCE [LARGE SCALE GENOMIC DNA]</scope>
    <source>
        <strain evidence="1 2">CNCM I-2494</strain>
    </source>
</reference>
<proteinExistence type="predicted"/>
<organism evidence="1 2">
    <name type="scientific">Bifidobacterium animalis subsp. lactis CNCM I-2494</name>
    <dbReference type="NCBI Taxonomy" id="1042403"/>
    <lineage>
        <taxon>Bacteria</taxon>
        <taxon>Bacillati</taxon>
        <taxon>Actinomycetota</taxon>
        <taxon>Actinomycetes</taxon>
        <taxon>Bifidobacteriales</taxon>
        <taxon>Bifidobacteriaceae</taxon>
        <taxon>Bifidobacterium</taxon>
    </lineage>
</organism>
<sequence length="43" mass="4638">MAAKPTYTNATNAIGMPSPPHSDVVGSDYMLHIFAYTVHTRSS</sequence>
<gene>
    <name evidence="1" type="ORF">BALAC2494_01921</name>
</gene>
<protein>
    <submittedName>
        <fullName evidence="1">Uncharacterized protein</fullName>
    </submittedName>
</protein>
<accession>A0A806FYP8</accession>
<dbReference type="EMBL" id="CP002915">
    <property type="protein sequence ID" value="AEK30550.1"/>
    <property type="molecule type" value="Genomic_DNA"/>
</dbReference>
<evidence type="ECO:0000313" key="2">
    <source>
        <dbReference type="Proteomes" id="UP000008394"/>
    </source>
</evidence>